<gene>
    <name evidence="3" type="ORF">C0184_11445</name>
</gene>
<comment type="caution">
    <text evidence="3">The sequence shown here is derived from an EMBL/GenBank/DDBJ whole genome shotgun (WGS) entry which is preliminary data.</text>
</comment>
<feature type="chain" id="PRO_5014440872" evidence="2">
    <location>
        <begin position="27"/>
        <end position="369"/>
    </location>
</feature>
<name>A0A2J6X269_9CHLR</name>
<organism evidence="3 4">
    <name type="scientific">Chloroflexus aggregans</name>
    <dbReference type="NCBI Taxonomy" id="152260"/>
    <lineage>
        <taxon>Bacteria</taxon>
        <taxon>Bacillati</taxon>
        <taxon>Chloroflexota</taxon>
        <taxon>Chloroflexia</taxon>
        <taxon>Chloroflexales</taxon>
        <taxon>Chloroflexineae</taxon>
        <taxon>Chloroflexaceae</taxon>
        <taxon>Chloroflexus</taxon>
    </lineage>
</organism>
<keyword evidence="2" id="KW-0732">Signal</keyword>
<sequence length="369" mass="39529">MDKSNTVLILISIAFVVVLTACGDTAGVPPPTPTTAESARPTRTPRPAAANTQPTTAPTAASEGTIIRPPPTNNQTGLTTLGNVQVEMSLEGTIKTEGQTDESIRIVMQEIRLQNGNSRLVIESTTPDQGISRISYFLIDGETFQYTERGDERTCISVSGSDFFTGSMLTPESLIGDLKEATLAERGVQVNGFTTDRYTFSLNEQSLGYQGQASGEIWVASSPNIVVRHIGTLNGSFGGIAVEEGGEILPQSTGNLSWKYNVTQIAQTPTITLPETCTQQQAAGADIPLPPNISNQLRTNDVISFEASDTAANIAQFYQTEMVAKGWQAGTVTQYGDTYQLTFTKDGRTATITISTTDNRTQVIIFLGL</sequence>
<evidence type="ECO:0000256" key="1">
    <source>
        <dbReference type="SAM" id="MobiDB-lite"/>
    </source>
</evidence>
<dbReference type="PROSITE" id="PS51257">
    <property type="entry name" value="PROKAR_LIPOPROTEIN"/>
    <property type="match status" value="1"/>
</dbReference>
<feature type="signal peptide" evidence="2">
    <location>
        <begin position="1"/>
        <end position="26"/>
    </location>
</feature>
<protein>
    <submittedName>
        <fullName evidence="3">Uncharacterized protein</fullName>
    </submittedName>
</protein>
<feature type="region of interest" description="Disordered" evidence="1">
    <location>
        <begin position="24"/>
        <end position="78"/>
    </location>
</feature>
<evidence type="ECO:0000313" key="3">
    <source>
        <dbReference type="EMBL" id="PMP77986.1"/>
    </source>
</evidence>
<reference evidence="3 4" key="1">
    <citation type="submission" date="2018-01" db="EMBL/GenBank/DDBJ databases">
        <title>Metagenomic assembled genomes from two thermal pools in the Uzon Caldera, Kamchatka, Russia.</title>
        <authorList>
            <person name="Wilkins L."/>
            <person name="Ettinger C."/>
        </authorList>
    </citation>
    <scope>NUCLEOTIDE SEQUENCE [LARGE SCALE GENOMIC DNA]</scope>
    <source>
        <strain evidence="3">ZAV-02</strain>
    </source>
</reference>
<feature type="compositionally biased region" description="Low complexity" evidence="1">
    <location>
        <begin position="34"/>
        <end position="61"/>
    </location>
</feature>
<accession>A0A2J6X269</accession>
<dbReference type="Proteomes" id="UP000243376">
    <property type="component" value="Unassembled WGS sequence"/>
</dbReference>
<proteinExistence type="predicted"/>
<evidence type="ECO:0000256" key="2">
    <source>
        <dbReference type="SAM" id="SignalP"/>
    </source>
</evidence>
<dbReference type="EMBL" id="PNIQ01000770">
    <property type="protein sequence ID" value="PMP77986.1"/>
    <property type="molecule type" value="Genomic_DNA"/>
</dbReference>
<evidence type="ECO:0000313" key="4">
    <source>
        <dbReference type="Proteomes" id="UP000243376"/>
    </source>
</evidence>
<dbReference type="AlphaFoldDB" id="A0A2J6X269"/>